<feature type="region of interest" description="Disordered" evidence="9">
    <location>
        <begin position="319"/>
        <end position="345"/>
    </location>
</feature>
<evidence type="ECO:0000313" key="13">
    <source>
        <dbReference type="Proteomes" id="UP000215902"/>
    </source>
</evidence>
<evidence type="ECO:0000313" key="12">
    <source>
        <dbReference type="EMBL" id="PAA78682.1"/>
    </source>
</evidence>
<dbReference type="PANTHER" id="PTHR24270:SF62">
    <property type="entry name" value="LOW-DENSITY LIPOPROTEIN RECEPTOR-RELATED PROTEIN 2"/>
    <property type="match status" value="1"/>
</dbReference>
<dbReference type="GO" id="GO:0012505">
    <property type="term" value="C:endomembrane system"/>
    <property type="evidence" value="ECO:0007669"/>
    <property type="project" value="UniProtKB-SubCell"/>
</dbReference>
<feature type="disulfide bond" evidence="8">
    <location>
        <begin position="227"/>
        <end position="245"/>
    </location>
</feature>
<comment type="caution">
    <text evidence="12">The sequence shown here is derived from an EMBL/GenBank/DDBJ whole genome shotgun (WGS) entry which is preliminary data.</text>
</comment>
<dbReference type="OrthoDB" id="10013209at2759"/>
<organism evidence="12 13">
    <name type="scientific">Macrostomum lignano</name>
    <dbReference type="NCBI Taxonomy" id="282301"/>
    <lineage>
        <taxon>Eukaryota</taxon>
        <taxon>Metazoa</taxon>
        <taxon>Spiralia</taxon>
        <taxon>Lophotrochozoa</taxon>
        <taxon>Platyhelminthes</taxon>
        <taxon>Rhabditophora</taxon>
        <taxon>Macrostomorpha</taxon>
        <taxon>Macrostomida</taxon>
        <taxon>Macrostomidae</taxon>
        <taxon>Macrostomum</taxon>
    </lineage>
</organism>
<accession>A0A267G0D8</accession>
<keyword evidence="11" id="KW-0732">Signal</keyword>
<dbReference type="PROSITE" id="PS01209">
    <property type="entry name" value="LDLRA_1"/>
    <property type="match status" value="1"/>
</dbReference>
<reference evidence="12 13" key="1">
    <citation type="submission" date="2017-06" db="EMBL/GenBank/DDBJ databases">
        <title>A platform for efficient transgenesis in Macrostomum lignano, a flatworm model organism for stem cell research.</title>
        <authorList>
            <person name="Berezikov E."/>
        </authorList>
    </citation>
    <scope>NUCLEOTIDE SEQUENCE [LARGE SCALE GENOMIC DNA]</scope>
    <source>
        <strain evidence="12">DV1</strain>
        <tissue evidence="12">Whole organism</tissue>
    </source>
</reference>
<evidence type="ECO:0000256" key="2">
    <source>
        <dbReference type="ARBA" id="ARBA00004308"/>
    </source>
</evidence>
<sequence>FMQAALFFFISASWLVLENGGAAANCIRELTATYGFLGTAWGPGDAVRVCRWAVRQGALNRLVLEPVALSLPEDSGSLKIYAGDSSRGSDSRLLSLNGGDSDRGLWALGPQPGPLTVEAVMGPAGGSFNLSYQLAGACIPGFQQACPEDASVCFSPALRCDGLWRCKQSGADELNCRGCAGSYACRYGNHCYTSAERCDGRPDCRDATDELDCAASRCGPANGSFLCDSGRCLPAAYRCDSVVDCQGGEDEAACERWPRPSVALAAVLAATAGCLLLLLAATYACRLRQLRAARLAAAQRLLCSGHESPLARLVAAEMRRRRPPPPNYEQAMRTSVPASEQPLLV</sequence>
<feature type="signal peptide" evidence="11">
    <location>
        <begin position="1"/>
        <end position="24"/>
    </location>
</feature>
<dbReference type="GO" id="GO:0016192">
    <property type="term" value="P:vesicle-mediated transport"/>
    <property type="evidence" value="ECO:0007669"/>
    <property type="project" value="UniProtKB-ARBA"/>
</dbReference>
<evidence type="ECO:0000256" key="3">
    <source>
        <dbReference type="ARBA" id="ARBA00022692"/>
    </source>
</evidence>
<keyword evidence="13" id="KW-1185">Reference proteome</keyword>
<feature type="chain" id="PRO_5012605373" description="CUB domain-containing protein" evidence="11">
    <location>
        <begin position="25"/>
        <end position="345"/>
    </location>
</feature>
<dbReference type="EMBL" id="NIVC01000671">
    <property type="protein sequence ID" value="PAA78682.1"/>
    <property type="molecule type" value="Genomic_DNA"/>
</dbReference>
<evidence type="ECO:0008006" key="14">
    <source>
        <dbReference type="Google" id="ProtNLM"/>
    </source>
</evidence>
<keyword evidence="4" id="KW-0677">Repeat</keyword>
<keyword evidence="3 10" id="KW-0812">Transmembrane</keyword>
<name>A0A267G0D8_9PLAT</name>
<evidence type="ECO:0000256" key="8">
    <source>
        <dbReference type="PROSITE-ProRule" id="PRU00124"/>
    </source>
</evidence>
<evidence type="ECO:0000256" key="5">
    <source>
        <dbReference type="ARBA" id="ARBA00022989"/>
    </source>
</evidence>
<dbReference type="InterPro" id="IPR002172">
    <property type="entry name" value="LDrepeatLR_classA_rpt"/>
</dbReference>
<dbReference type="GO" id="GO:0005886">
    <property type="term" value="C:plasma membrane"/>
    <property type="evidence" value="ECO:0007669"/>
    <property type="project" value="TreeGrafter"/>
</dbReference>
<dbReference type="InterPro" id="IPR023415">
    <property type="entry name" value="LDLR_class-A_CS"/>
</dbReference>
<proteinExistence type="predicted"/>
<comment type="subcellular location">
    <subcellularLocation>
        <location evidence="2">Endomembrane system</location>
    </subcellularLocation>
    <subcellularLocation>
        <location evidence="1">Membrane</location>
        <topology evidence="1">Single-pass membrane protein</topology>
    </subcellularLocation>
</comment>
<feature type="disulfide bond" evidence="8">
    <location>
        <begin position="239"/>
        <end position="254"/>
    </location>
</feature>
<evidence type="ECO:0000256" key="7">
    <source>
        <dbReference type="ARBA" id="ARBA00023157"/>
    </source>
</evidence>
<dbReference type="CDD" id="cd00112">
    <property type="entry name" value="LDLa"/>
    <property type="match status" value="2"/>
</dbReference>
<evidence type="ECO:0000256" key="6">
    <source>
        <dbReference type="ARBA" id="ARBA00023136"/>
    </source>
</evidence>
<evidence type="ECO:0000256" key="1">
    <source>
        <dbReference type="ARBA" id="ARBA00004167"/>
    </source>
</evidence>
<dbReference type="STRING" id="282301.A0A267G0D8"/>
<dbReference type="InterPro" id="IPR036055">
    <property type="entry name" value="LDL_receptor-like_sf"/>
</dbReference>
<dbReference type="PANTHER" id="PTHR24270">
    <property type="entry name" value="LOW-DENSITY LIPOPROTEIN RECEPTOR-RELATED"/>
    <property type="match status" value="1"/>
</dbReference>
<dbReference type="SMART" id="SM00192">
    <property type="entry name" value="LDLa"/>
    <property type="match status" value="3"/>
</dbReference>
<dbReference type="SUPFAM" id="SSF57424">
    <property type="entry name" value="LDL receptor-like module"/>
    <property type="match status" value="2"/>
</dbReference>
<evidence type="ECO:0000256" key="11">
    <source>
        <dbReference type="SAM" id="SignalP"/>
    </source>
</evidence>
<evidence type="ECO:0000256" key="9">
    <source>
        <dbReference type="SAM" id="MobiDB-lite"/>
    </source>
</evidence>
<dbReference type="AlphaFoldDB" id="A0A267G0D8"/>
<dbReference type="Pfam" id="PF00057">
    <property type="entry name" value="Ldl_recept_a"/>
    <property type="match status" value="1"/>
</dbReference>
<keyword evidence="5 10" id="KW-1133">Transmembrane helix</keyword>
<evidence type="ECO:0000256" key="10">
    <source>
        <dbReference type="SAM" id="Phobius"/>
    </source>
</evidence>
<dbReference type="Gene3D" id="4.10.400.10">
    <property type="entry name" value="Low-density Lipoprotein Receptor"/>
    <property type="match status" value="2"/>
</dbReference>
<protein>
    <recommendedName>
        <fullName evidence="14">CUB domain-containing protein</fullName>
    </recommendedName>
</protein>
<evidence type="ECO:0000256" key="4">
    <source>
        <dbReference type="ARBA" id="ARBA00022737"/>
    </source>
</evidence>
<dbReference type="Proteomes" id="UP000215902">
    <property type="component" value="Unassembled WGS sequence"/>
</dbReference>
<dbReference type="InterPro" id="IPR050685">
    <property type="entry name" value="LDLR"/>
</dbReference>
<comment type="caution">
    <text evidence="8">Lacks conserved residue(s) required for the propagation of feature annotation.</text>
</comment>
<keyword evidence="7 8" id="KW-1015">Disulfide bond</keyword>
<dbReference type="PROSITE" id="PS50068">
    <property type="entry name" value="LDLRA_2"/>
    <property type="match status" value="2"/>
</dbReference>
<feature type="non-terminal residue" evidence="12">
    <location>
        <position position="1"/>
    </location>
</feature>
<feature type="disulfide bond" evidence="8">
    <location>
        <begin position="198"/>
        <end position="213"/>
    </location>
</feature>
<gene>
    <name evidence="12" type="ORF">BOX15_Mlig022877g1</name>
</gene>
<keyword evidence="6 10" id="KW-0472">Membrane</keyword>
<feature type="transmembrane region" description="Helical" evidence="10">
    <location>
        <begin position="262"/>
        <end position="285"/>
    </location>
</feature>
<dbReference type="PRINTS" id="PR00261">
    <property type="entry name" value="LDLRECEPTOR"/>
</dbReference>